<keyword evidence="7" id="KW-1185">Reference proteome</keyword>
<name>A0A1H1ZIL9_9ACTN</name>
<keyword evidence="1" id="KW-0805">Transcription regulation</keyword>
<evidence type="ECO:0000313" key="7">
    <source>
        <dbReference type="Proteomes" id="UP000199103"/>
    </source>
</evidence>
<dbReference type="PANTHER" id="PTHR30136:SF35">
    <property type="entry name" value="HTH-TYPE TRANSCRIPTIONAL REGULATOR RV1719"/>
    <property type="match status" value="1"/>
</dbReference>
<dbReference type="PROSITE" id="PS51077">
    <property type="entry name" value="HTH_ICLR"/>
    <property type="match status" value="1"/>
</dbReference>
<evidence type="ECO:0000256" key="2">
    <source>
        <dbReference type="ARBA" id="ARBA00023125"/>
    </source>
</evidence>
<dbReference type="Gene3D" id="1.10.10.10">
    <property type="entry name" value="Winged helix-like DNA-binding domain superfamily/Winged helix DNA-binding domain"/>
    <property type="match status" value="1"/>
</dbReference>
<dbReference type="SUPFAM" id="SSF46785">
    <property type="entry name" value="Winged helix' DNA-binding domain"/>
    <property type="match status" value="1"/>
</dbReference>
<evidence type="ECO:0000259" key="4">
    <source>
        <dbReference type="PROSITE" id="PS51077"/>
    </source>
</evidence>
<dbReference type="InterPro" id="IPR036388">
    <property type="entry name" value="WH-like_DNA-bd_sf"/>
</dbReference>
<dbReference type="SMART" id="SM00346">
    <property type="entry name" value="HTH_ICLR"/>
    <property type="match status" value="1"/>
</dbReference>
<dbReference type="SUPFAM" id="SSF55781">
    <property type="entry name" value="GAF domain-like"/>
    <property type="match status" value="1"/>
</dbReference>
<evidence type="ECO:0000313" key="6">
    <source>
        <dbReference type="EMBL" id="SDT33534.1"/>
    </source>
</evidence>
<dbReference type="GO" id="GO:0003677">
    <property type="term" value="F:DNA binding"/>
    <property type="evidence" value="ECO:0007669"/>
    <property type="project" value="UniProtKB-KW"/>
</dbReference>
<dbReference type="Pfam" id="PF01614">
    <property type="entry name" value="IclR_C"/>
    <property type="match status" value="1"/>
</dbReference>
<dbReference type="PROSITE" id="PS51078">
    <property type="entry name" value="ICLR_ED"/>
    <property type="match status" value="1"/>
</dbReference>
<proteinExistence type="predicted"/>
<dbReference type="InterPro" id="IPR014757">
    <property type="entry name" value="Tscrpt_reg_IclR_C"/>
</dbReference>
<feature type="domain" description="IclR-ED" evidence="5">
    <location>
        <begin position="60"/>
        <end position="256"/>
    </location>
</feature>
<dbReference type="Proteomes" id="UP000199103">
    <property type="component" value="Chromosome I"/>
</dbReference>
<dbReference type="PANTHER" id="PTHR30136">
    <property type="entry name" value="HELIX-TURN-HELIX TRANSCRIPTIONAL REGULATOR, ICLR FAMILY"/>
    <property type="match status" value="1"/>
</dbReference>
<dbReference type="Gene3D" id="3.30.450.40">
    <property type="match status" value="1"/>
</dbReference>
<organism evidence="6 7">
    <name type="scientific">Microlunatus soli</name>
    <dbReference type="NCBI Taxonomy" id="630515"/>
    <lineage>
        <taxon>Bacteria</taxon>
        <taxon>Bacillati</taxon>
        <taxon>Actinomycetota</taxon>
        <taxon>Actinomycetes</taxon>
        <taxon>Propionibacteriales</taxon>
        <taxon>Propionibacteriaceae</taxon>
        <taxon>Microlunatus</taxon>
    </lineage>
</organism>
<sequence length="260" mass="27946">MAQTIQSVDRAIDILWMVSRTPDLTLSELADTAGLLPSTAHRLLATLEQHELIERNSRTRRYQLGRGVLRLAGVTDPAHEEVRRRLEPQLEQLAAAVGEQVAVGVLVERRQLNIAVVDGARDAGEEVVLRSDHSRASADLNATAVGKVLLAYASDDEAQTMIDGLTFEARSDRTITSAGKLRQQLARVRRLGYATCVGENFPDVNGIAAPIHGGDGGVAAALCVNGPATRLAPRRLQALLPVLRETAAECSRLLGLGRVS</sequence>
<evidence type="ECO:0000256" key="1">
    <source>
        <dbReference type="ARBA" id="ARBA00023015"/>
    </source>
</evidence>
<dbReference type="InterPro" id="IPR005471">
    <property type="entry name" value="Tscrpt_reg_IclR_N"/>
</dbReference>
<protein>
    <submittedName>
        <fullName evidence="6">DNA-binding transcriptional regulator, IclR family</fullName>
    </submittedName>
</protein>
<dbReference type="GO" id="GO:0003700">
    <property type="term" value="F:DNA-binding transcription factor activity"/>
    <property type="evidence" value="ECO:0007669"/>
    <property type="project" value="TreeGrafter"/>
</dbReference>
<dbReference type="InterPro" id="IPR050707">
    <property type="entry name" value="HTH_MetabolicPath_Reg"/>
</dbReference>
<dbReference type="STRING" id="630515.SAMN04489812_5248"/>
<evidence type="ECO:0000256" key="3">
    <source>
        <dbReference type="ARBA" id="ARBA00023163"/>
    </source>
</evidence>
<feature type="domain" description="HTH iclR-type" evidence="4">
    <location>
        <begin position="5"/>
        <end position="66"/>
    </location>
</feature>
<dbReference type="Pfam" id="PF09339">
    <property type="entry name" value="HTH_IclR"/>
    <property type="match status" value="1"/>
</dbReference>
<accession>A0A1H1ZIL9</accession>
<dbReference type="EMBL" id="LT629772">
    <property type="protein sequence ID" value="SDT33534.1"/>
    <property type="molecule type" value="Genomic_DNA"/>
</dbReference>
<dbReference type="RefSeq" id="WP_157683724.1">
    <property type="nucleotide sequence ID" value="NZ_LT629772.1"/>
</dbReference>
<evidence type="ECO:0000259" key="5">
    <source>
        <dbReference type="PROSITE" id="PS51078"/>
    </source>
</evidence>
<dbReference type="InterPro" id="IPR029016">
    <property type="entry name" value="GAF-like_dom_sf"/>
</dbReference>
<dbReference type="GO" id="GO:0045892">
    <property type="term" value="P:negative regulation of DNA-templated transcription"/>
    <property type="evidence" value="ECO:0007669"/>
    <property type="project" value="TreeGrafter"/>
</dbReference>
<keyword evidence="2 6" id="KW-0238">DNA-binding</keyword>
<dbReference type="OrthoDB" id="8479143at2"/>
<dbReference type="InterPro" id="IPR036390">
    <property type="entry name" value="WH_DNA-bd_sf"/>
</dbReference>
<gene>
    <name evidence="6" type="ORF">SAMN04489812_5248</name>
</gene>
<reference evidence="6 7" key="1">
    <citation type="submission" date="2016-10" db="EMBL/GenBank/DDBJ databases">
        <authorList>
            <person name="de Groot N.N."/>
        </authorList>
    </citation>
    <scope>NUCLEOTIDE SEQUENCE [LARGE SCALE GENOMIC DNA]</scope>
    <source>
        <strain evidence="6 7">DSM 21800</strain>
    </source>
</reference>
<keyword evidence="3" id="KW-0804">Transcription</keyword>
<dbReference type="AlphaFoldDB" id="A0A1H1ZIL9"/>